<evidence type="ECO:0000256" key="3">
    <source>
        <dbReference type="SAM" id="Phobius"/>
    </source>
</evidence>
<dbReference type="Proteomes" id="UP000022311">
    <property type="component" value="Unassembled WGS sequence"/>
</dbReference>
<feature type="transmembrane region" description="Helical" evidence="3">
    <location>
        <begin position="236"/>
        <end position="253"/>
    </location>
</feature>
<keyword evidence="1" id="KW-0547">Nucleotide-binding</keyword>
<feature type="domain" description="ABC transporter" evidence="4">
    <location>
        <begin position="432"/>
        <end position="664"/>
    </location>
</feature>
<dbReference type="InterPro" id="IPR003593">
    <property type="entry name" value="AAA+_ATPase"/>
</dbReference>
<dbReference type="GO" id="GO:0005524">
    <property type="term" value="F:ATP binding"/>
    <property type="evidence" value="ECO:0007669"/>
    <property type="project" value="UniProtKB-KW"/>
</dbReference>
<dbReference type="SUPFAM" id="SSF52540">
    <property type="entry name" value="P-loop containing nucleoside triphosphate hydrolases"/>
    <property type="match status" value="1"/>
</dbReference>
<feature type="transmembrane region" description="Helical" evidence="3">
    <location>
        <begin position="354"/>
        <end position="379"/>
    </location>
</feature>
<feature type="transmembrane region" description="Helical" evidence="3">
    <location>
        <begin position="130"/>
        <end position="150"/>
    </location>
</feature>
<reference evidence="5 6" key="1">
    <citation type="submission" date="2014-01" db="EMBL/GenBank/DDBJ databases">
        <authorList>
            <person name="Durkin A.S."/>
            <person name="McCorrison J."/>
            <person name="Torralba M."/>
            <person name="Gillis M."/>
            <person name="Haft D.H."/>
            <person name="Methe B."/>
            <person name="Sutton G."/>
            <person name="Nelson K.E."/>
        </authorList>
    </citation>
    <scope>NUCLEOTIDE SEQUENCE [LARGE SCALE GENOMIC DNA]</scope>
    <source>
        <strain evidence="5 6">205/92</strain>
    </source>
</reference>
<dbReference type="RefSeq" id="WP_036959859.1">
    <property type="nucleotide sequence ID" value="NZ_JALD01000005.1"/>
</dbReference>
<keyword evidence="3" id="KW-1133">Transmembrane helix</keyword>
<evidence type="ECO:0000256" key="2">
    <source>
        <dbReference type="ARBA" id="ARBA00022840"/>
    </source>
</evidence>
<comment type="caution">
    <text evidence="5">The sequence shown here is derived from an EMBL/GenBank/DDBJ whole genome shotgun (WGS) entry which is preliminary data.</text>
</comment>
<sequence length="668" mass="76219">MKKNNLNNIIFIYFNELGEKINLKNKPYEQSNILKNINSFIDNDFFTYQYSSIIYSKNENLPQLFIMELKDSEYILIKNQVGILSNLTNNVIVTKELLESKNLFFFRGIPKDLAEDSMFNSLVKLTPKSALFSLPLILFALLLPLYSNLFNSRLVYSESISSLLYISFIFVFIIGIEFFIKHFIHEQNLQEIKINIGIFNRYFLDLLQRSNCKSASIKVRTAESSILQVWELKPQIVYDIGLTILFSLCIISMLGFYSILLFLYYAALAFICVQVRFRSYQNMLRTNSINYEKSALYYSLEQKKQELRFLDENNFHQYVDTKNHEDENVKLKLNDANHHWAEIIRTNSFLSMMVMYITCYLAVGNGMLSLASIIAVLIINGRLSAAITGAINRSFVVKTHLFHIRSSINQLINNLTPRFKENGLKISKSHIFQTTNLTLNIDEKKRVDNLNMTVKAGEFIGITGISGSGKTSLINVLCGISQNYSGDISINNIKLNEISGPYFQQKIAYYSGVAAYFNGSLRDNFNLNGIFDDATMARLIMLCCPQLKISQETLEDILIADLPISTGEKQKLMLVSSLFKQPEIIFLDEATASMASKDALNFMHLIRKELKLEDSIVFCATHDLGLSSLFTQHISLTTQASQAHRITVPSSKMNDVILPKISLNKTVL</sequence>
<dbReference type="GO" id="GO:0016887">
    <property type="term" value="F:ATP hydrolysis activity"/>
    <property type="evidence" value="ECO:0007669"/>
    <property type="project" value="InterPro"/>
</dbReference>
<organism evidence="5 6">
    <name type="scientific">Providencia alcalifaciens 205/92</name>
    <dbReference type="NCBI Taxonomy" id="1256988"/>
    <lineage>
        <taxon>Bacteria</taxon>
        <taxon>Pseudomonadati</taxon>
        <taxon>Pseudomonadota</taxon>
        <taxon>Gammaproteobacteria</taxon>
        <taxon>Enterobacterales</taxon>
        <taxon>Morganellaceae</taxon>
        <taxon>Providencia</taxon>
    </lineage>
</organism>
<accession>A0AAV3MAL1</accession>
<dbReference type="AlphaFoldDB" id="A0AAV3MAL1"/>
<feature type="transmembrane region" description="Helical" evidence="3">
    <location>
        <begin position="162"/>
        <end position="180"/>
    </location>
</feature>
<dbReference type="PANTHER" id="PTHR43158">
    <property type="entry name" value="SKFA PEPTIDE EXPORT ATP-BINDING PROTEIN SKFE"/>
    <property type="match status" value="1"/>
</dbReference>
<keyword evidence="2 5" id="KW-0067">ATP-binding</keyword>
<dbReference type="PANTHER" id="PTHR43158:SF2">
    <property type="entry name" value="SKFA PEPTIDE EXPORT ATP-BINDING PROTEIN SKFE"/>
    <property type="match status" value="1"/>
</dbReference>
<dbReference type="Pfam" id="PF00005">
    <property type="entry name" value="ABC_tran"/>
    <property type="match status" value="1"/>
</dbReference>
<evidence type="ECO:0000313" key="5">
    <source>
        <dbReference type="EMBL" id="EUD12793.1"/>
    </source>
</evidence>
<evidence type="ECO:0000256" key="1">
    <source>
        <dbReference type="ARBA" id="ARBA00022741"/>
    </source>
</evidence>
<keyword evidence="3" id="KW-0472">Membrane</keyword>
<dbReference type="SMART" id="SM00382">
    <property type="entry name" value="AAA"/>
    <property type="match status" value="1"/>
</dbReference>
<dbReference type="EMBL" id="JALD01000005">
    <property type="protein sequence ID" value="EUD12793.1"/>
    <property type="molecule type" value="Genomic_DNA"/>
</dbReference>
<dbReference type="InterPro" id="IPR003439">
    <property type="entry name" value="ABC_transporter-like_ATP-bd"/>
</dbReference>
<evidence type="ECO:0000313" key="6">
    <source>
        <dbReference type="Proteomes" id="UP000022311"/>
    </source>
</evidence>
<dbReference type="CDD" id="cd00267">
    <property type="entry name" value="ABC_ATPase"/>
    <property type="match status" value="1"/>
</dbReference>
<evidence type="ECO:0000259" key="4">
    <source>
        <dbReference type="PROSITE" id="PS50893"/>
    </source>
</evidence>
<dbReference type="PROSITE" id="PS50893">
    <property type="entry name" value="ABC_TRANSPORTER_2"/>
    <property type="match status" value="1"/>
</dbReference>
<proteinExistence type="predicted"/>
<dbReference type="Gene3D" id="3.40.50.300">
    <property type="entry name" value="P-loop containing nucleotide triphosphate hydrolases"/>
    <property type="match status" value="1"/>
</dbReference>
<protein>
    <submittedName>
        <fullName evidence="5">ABC transporter, ATP-binding protein</fullName>
    </submittedName>
</protein>
<gene>
    <name evidence="5" type="ORF">HMPREF1563_2386</name>
</gene>
<name>A0AAV3MAL1_9GAMM</name>
<keyword evidence="3" id="KW-0812">Transmembrane</keyword>
<dbReference type="InterPro" id="IPR027417">
    <property type="entry name" value="P-loop_NTPase"/>
</dbReference>